<keyword evidence="3" id="KW-1185">Reference proteome</keyword>
<dbReference type="SUPFAM" id="SSF48113">
    <property type="entry name" value="Heme-dependent peroxidases"/>
    <property type="match status" value="1"/>
</dbReference>
<proteinExistence type="predicted"/>
<sequence>MPQAEVDEAVVEGLQMMHDLHHVKEPELYNLGLFLNENEPAARVAMFSAPNPRAQMQARFGYAAVQASLKLRKKFADSRSRQNPETVELLRSSVFADQCPLRGLPRCPPASLRYRTSDGACNNIAEPWKGASMLPMQRFLLPQYEDGVQSPRASLLGFPLPSPREISIRVHRDRDVEMSTVTMMFMQWGQFLDHDVTSTAQTRAFNRSIPRCCAPGGTGFLPPDFLHPDCMPIAVPEDDRFLGRFGIRCIEFIRSAPSSRIDCHLGWREQINQVTSYIDASTVYGSDAQKADSLRLFRGGLLQYGRPRNVQNPPDPPGGEICRLGAVSPQCFKGGDSRAGEQTGLTAFHTVFLRYHNRLAAALGQLNPHWSDEKIYQETRRIVGALIQQITYKEFLPVLLGEEVMRLFDLDLLQKGYYNGYDGRVNPSPANSFSAAAFRFGHSLVQNSYVRSDPLHRPIFNNVTIHNEQANPENIWSFGSLDRVILGFSNQPSQRRDEFIARELTQHLFQSPGQPFGMDLAALNIQRGRDHGVPSYTSWREPCGLTPVDTWEDLEALMSFETIQRFRSLYTHVEDIDLYPGGLAERPVRGGVVGPTFACIIAQQFSNFRKGDRFWYENGNFESSFTPAQLQQIRRLTYAHILCHVLPEVQTLQPFVFLTSDNFRNERLSCKSPELDNFDIRAWAERQFDFTSANVIDDKIDNIRVKIEEFGKEAKVTLTNKLNFGKNKTVDNKLNFNSTTLEKLQIVEVSDKIDFDLSGKKKDQLTEDFDVLFFTSNKGVEKDNKGDIKRKDVDINQIFDFNKKVFKRSLSDYDYDYEEEEGRKNKKRKKKPTRRVTTTRRTTKKSSPITSDFYNPLKIKVTNITTSTVNLNDDKYGNSNYHYRPRPYYPDDDLFVLHPTISKPNRKVTYIQNVVKTTERPRSPEYQVNINIQYLSPSTPKTDIIIKKPHIEILQSQYLPVQNYQTKRPKPVQSTTKRTDPYSLYEYPTKFSSYATQRPYEDVTRRPRPRPRPPTYDNPRPYDYDSTERPLYQYYDKVTQRPTHYYYNDDDIKYENRPFSTSKRPYIYKPSQSYLALFGEATERPSYSSAYVEKVTRIPGYLYLQNTDKYYKETGDDERKFVKISSVQGNKYLSNREEFINTAQQKEGDLELETNSNAQDRSDDVDKLLVDVIPRESRNGDWLMFDEDTEISKFLNPMYRTVTDTARELPKPLRAFWDRPTFKKT</sequence>
<dbReference type="RefSeq" id="XP_017781292.1">
    <property type="nucleotide sequence ID" value="XM_017925803.1"/>
</dbReference>
<reference evidence="4" key="1">
    <citation type="submission" date="2025-08" db="UniProtKB">
        <authorList>
            <consortium name="RefSeq"/>
        </authorList>
    </citation>
    <scope>IDENTIFICATION</scope>
    <source>
        <tissue evidence="4">Whole Larva</tissue>
    </source>
</reference>
<dbReference type="PRINTS" id="PR00457">
    <property type="entry name" value="ANPEROXIDASE"/>
</dbReference>
<organism evidence="3 4">
    <name type="scientific">Nicrophorus vespilloides</name>
    <name type="common">Boreal carrion beetle</name>
    <dbReference type="NCBI Taxonomy" id="110193"/>
    <lineage>
        <taxon>Eukaryota</taxon>
        <taxon>Metazoa</taxon>
        <taxon>Ecdysozoa</taxon>
        <taxon>Arthropoda</taxon>
        <taxon>Hexapoda</taxon>
        <taxon>Insecta</taxon>
        <taxon>Pterygota</taxon>
        <taxon>Neoptera</taxon>
        <taxon>Endopterygota</taxon>
        <taxon>Coleoptera</taxon>
        <taxon>Polyphaga</taxon>
        <taxon>Staphyliniformia</taxon>
        <taxon>Silphidae</taxon>
        <taxon>Nicrophorinae</taxon>
        <taxon>Nicrophorus</taxon>
    </lineage>
</organism>
<dbReference type="PANTHER" id="PTHR11475">
    <property type="entry name" value="OXIDASE/PEROXIDASE"/>
    <property type="match status" value="1"/>
</dbReference>
<keyword evidence="1" id="KW-0560">Oxidoreductase</keyword>
<dbReference type="CDD" id="cd09823">
    <property type="entry name" value="peroxinectin_like"/>
    <property type="match status" value="1"/>
</dbReference>
<protein>
    <submittedName>
        <fullName evidence="4">Thyroid peroxidase-like</fullName>
    </submittedName>
</protein>
<gene>
    <name evidence="4" type="primary">LOC108566086</name>
</gene>
<evidence type="ECO:0000313" key="4">
    <source>
        <dbReference type="RefSeq" id="XP_017781292.1"/>
    </source>
</evidence>
<dbReference type="InterPro" id="IPR019791">
    <property type="entry name" value="Haem_peroxidase_animal"/>
</dbReference>
<feature type="region of interest" description="Disordered" evidence="2">
    <location>
        <begin position="996"/>
        <end position="1027"/>
    </location>
</feature>
<dbReference type="PROSITE" id="PS50292">
    <property type="entry name" value="PEROXIDASE_3"/>
    <property type="match status" value="1"/>
</dbReference>
<feature type="region of interest" description="Disordered" evidence="2">
    <location>
        <begin position="818"/>
        <end position="847"/>
    </location>
</feature>
<accession>A0ABM1N392</accession>
<evidence type="ECO:0000256" key="2">
    <source>
        <dbReference type="SAM" id="MobiDB-lite"/>
    </source>
</evidence>
<evidence type="ECO:0000256" key="1">
    <source>
        <dbReference type="ARBA" id="ARBA00022559"/>
    </source>
</evidence>
<dbReference type="InterPro" id="IPR037120">
    <property type="entry name" value="Haem_peroxidase_sf_animal"/>
</dbReference>
<name>A0ABM1N392_NICVS</name>
<evidence type="ECO:0000313" key="3">
    <source>
        <dbReference type="Proteomes" id="UP000695000"/>
    </source>
</evidence>
<feature type="compositionally biased region" description="Basic residues" evidence="2">
    <location>
        <begin position="824"/>
        <end position="844"/>
    </location>
</feature>
<dbReference type="Gene3D" id="1.10.640.10">
    <property type="entry name" value="Haem peroxidase domain superfamily, animal type"/>
    <property type="match status" value="1"/>
</dbReference>
<keyword evidence="1" id="KW-0575">Peroxidase</keyword>
<dbReference type="InterPro" id="IPR010255">
    <property type="entry name" value="Haem_peroxidase_sf"/>
</dbReference>
<dbReference type="PANTHER" id="PTHR11475:SF109">
    <property type="entry name" value="CHORION PEROXIDASE-LIKE PROTEIN"/>
    <property type="match status" value="1"/>
</dbReference>
<dbReference type="Proteomes" id="UP000695000">
    <property type="component" value="Unplaced"/>
</dbReference>
<dbReference type="Pfam" id="PF03098">
    <property type="entry name" value="An_peroxidase"/>
    <property type="match status" value="1"/>
</dbReference>
<dbReference type="GeneID" id="108566086"/>